<keyword evidence="2" id="KW-1185">Reference proteome</keyword>
<gene>
    <name evidence="1" type="ORF">HanXRQr2_Chr15g0671351</name>
</gene>
<name>A0A9K3DWD7_HELAN</name>
<organism evidence="1 2">
    <name type="scientific">Helianthus annuus</name>
    <name type="common">Common sunflower</name>
    <dbReference type="NCBI Taxonomy" id="4232"/>
    <lineage>
        <taxon>Eukaryota</taxon>
        <taxon>Viridiplantae</taxon>
        <taxon>Streptophyta</taxon>
        <taxon>Embryophyta</taxon>
        <taxon>Tracheophyta</taxon>
        <taxon>Spermatophyta</taxon>
        <taxon>Magnoliopsida</taxon>
        <taxon>eudicotyledons</taxon>
        <taxon>Gunneridae</taxon>
        <taxon>Pentapetalae</taxon>
        <taxon>asterids</taxon>
        <taxon>campanulids</taxon>
        <taxon>Asterales</taxon>
        <taxon>Asteraceae</taxon>
        <taxon>Asteroideae</taxon>
        <taxon>Heliantheae alliance</taxon>
        <taxon>Heliantheae</taxon>
        <taxon>Helianthus</taxon>
    </lineage>
</organism>
<dbReference type="EMBL" id="MNCJ02000330">
    <property type="protein sequence ID" value="KAF5762644.1"/>
    <property type="molecule type" value="Genomic_DNA"/>
</dbReference>
<evidence type="ECO:0000313" key="2">
    <source>
        <dbReference type="Proteomes" id="UP000215914"/>
    </source>
</evidence>
<accession>A0A9K3DWD7</accession>
<dbReference type="AlphaFoldDB" id="A0A9K3DWD7"/>
<protein>
    <submittedName>
        <fullName evidence="1">Uncharacterized protein</fullName>
    </submittedName>
</protein>
<dbReference type="Gramene" id="mRNA:HanXRQr2_Chr15g0671351">
    <property type="protein sequence ID" value="CDS:HanXRQr2_Chr15g0671351.1"/>
    <property type="gene ID" value="HanXRQr2_Chr15g0671351"/>
</dbReference>
<reference evidence="1" key="1">
    <citation type="journal article" date="2017" name="Nature">
        <title>The sunflower genome provides insights into oil metabolism, flowering and Asterid evolution.</title>
        <authorList>
            <person name="Badouin H."/>
            <person name="Gouzy J."/>
            <person name="Grassa C.J."/>
            <person name="Murat F."/>
            <person name="Staton S.E."/>
            <person name="Cottret L."/>
            <person name="Lelandais-Briere C."/>
            <person name="Owens G.L."/>
            <person name="Carrere S."/>
            <person name="Mayjonade B."/>
            <person name="Legrand L."/>
            <person name="Gill N."/>
            <person name="Kane N.C."/>
            <person name="Bowers J.E."/>
            <person name="Hubner S."/>
            <person name="Bellec A."/>
            <person name="Berard A."/>
            <person name="Berges H."/>
            <person name="Blanchet N."/>
            <person name="Boniface M.C."/>
            <person name="Brunel D."/>
            <person name="Catrice O."/>
            <person name="Chaidir N."/>
            <person name="Claudel C."/>
            <person name="Donnadieu C."/>
            <person name="Faraut T."/>
            <person name="Fievet G."/>
            <person name="Helmstetter N."/>
            <person name="King M."/>
            <person name="Knapp S.J."/>
            <person name="Lai Z."/>
            <person name="Le Paslier M.C."/>
            <person name="Lippi Y."/>
            <person name="Lorenzon L."/>
            <person name="Mandel J.R."/>
            <person name="Marage G."/>
            <person name="Marchand G."/>
            <person name="Marquand E."/>
            <person name="Bret-Mestries E."/>
            <person name="Morien E."/>
            <person name="Nambeesan S."/>
            <person name="Nguyen T."/>
            <person name="Pegot-Espagnet P."/>
            <person name="Pouilly N."/>
            <person name="Raftis F."/>
            <person name="Sallet E."/>
            <person name="Schiex T."/>
            <person name="Thomas J."/>
            <person name="Vandecasteele C."/>
            <person name="Vares D."/>
            <person name="Vear F."/>
            <person name="Vautrin S."/>
            <person name="Crespi M."/>
            <person name="Mangin B."/>
            <person name="Burke J.M."/>
            <person name="Salse J."/>
            <person name="Munos S."/>
            <person name="Vincourt P."/>
            <person name="Rieseberg L.H."/>
            <person name="Langlade N.B."/>
        </authorList>
    </citation>
    <scope>NUCLEOTIDE SEQUENCE</scope>
    <source>
        <tissue evidence="1">Leaves</tissue>
    </source>
</reference>
<reference evidence="1" key="2">
    <citation type="submission" date="2020-06" db="EMBL/GenBank/DDBJ databases">
        <title>Helianthus annuus Genome sequencing and assembly Release 2.</title>
        <authorList>
            <person name="Gouzy J."/>
            <person name="Langlade N."/>
            <person name="Munos S."/>
        </authorList>
    </citation>
    <scope>NUCLEOTIDE SEQUENCE</scope>
    <source>
        <tissue evidence="1">Leaves</tissue>
    </source>
</reference>
<evidence type="ECO:0000313" key="1">
    <source>
        <dbReference type="EMBL" id="KAF5762644.1"/>
    </source>
</evidence>
<comment type="caution">
    <text evidence="1">The sequence shown here is derived from an EMBL/GenBank/DDBJ whole genome shotgun (WGS) entry which is preliminary data.</text>
</comment>
<dbReference type="Proteomes" id="UP000215914">
    <property type="component" value="Unassembled WGS sequence"/>
</dbReference>
<proteinExistence type="predicted"/>
<sequence length="98" mass="10868">MFLVIGFKLKRSPVVAGLSSDQFSKGLRQVEGFRFHSTPVFSFAAVAPLWFSRVAARCGGRQPHSLQPTSLSPSHFFSFKIVVISLNSYVASFVPEFK</sequence>